<dbReference type="EMBL" id="UYRU01009674">
    <property type="protein sequence ID" value="VDK44241.1"/>
    <property type="molecule type" value="Genomic_DNA"/>
</dbReference>
<accession>A0A3P6RKF9</accession>
<proteinExistence type="predicted"/>
<keyword evidence="2" id="KW-1185">Reference proteome</keyword>
<gene>
    <name evidence="1" type="ORF">DILT_LOCUS1433</name>
</gene>
<dbReference type="Proteomes" id="UP000281553">
    <property type="component" value="Unassembled WGS sequence"/>
</dbReference>
<protein>
    <submittedName>
        <fullName evidence="1">Uncharacterized protein</fullName>
    </submittedName>
</protein>
<sequence length="74" mass="8288">MKSAATHLSNGWFMVRGCVLVRKLFVSSKILNHDMRVLNIIVVGLSITLTRMFELVYELDVDPNAFLSFDVGSA</sequence>
<evidence type="ECO:0000313" key="1">
    <source>
        <dbReference type="EMBL" id="VDK44241.1"/>
    </source>
</evidence>
<evidence type="ECO:0000313" key="2">
    <source>
        <dbReference type="Proteomes" id="UP000281553"/>
    </source>
</evidence>
<reference evidence="1 2" key="1">
    <citation type="submission" date="2018-11" db="EMBL/GenBank/DDBJ databases">
        <authorList>
            <consortium name="Pathogen Informatics"/>
        </authorList>
    </citation>
    <scope>NUCLEOTIDE SEQUENCE [LARGE SCALE GENOMIC DNA]</scope>
</reference>
<dbReference type="AlphaFoldDB" id="A0A3P6RKF9"/>
<name>A0A3P6RKF9_DIBLA</name>
<organism evidence="1 2">
    <name type="scientific">Dibothriocephalus latus</name>
    <name type="common">Fish tapeworm</name>
    <name type="synonym">Diphyllobothrium latum</name>
    <dbReference type="NCBI Taxonomy" id="60516"/>
    <lineage>
        <taxon>Eukaryota</taxon>
        <taxon>Metazoa</taxon>
        <taxon>Spiralia</taxon>
        <taxon>Lophotrochozoa</taxon>
        <taxon>Platyhelminthes</taxon>
        <taxon>Cestoda</taxon>
        <taxon>Eucestoda</taxon>
        <taxon>Diphyllobothriidea</taxon>
        <taxon>Diphyllobothriidae</taxon>
        <taxon>Dibothriocephalus</taxon>
    </lineage>
</organism>